<name>A0ABQ1TXN9_9FLAO</name>
<dbReference type="EMBL" id="BMKP01000002">
    <property type="protein sequence ID" value="GGF04157.1"/>
    <property type="molecule type" value="Genomic_DNA"/>
</dbReference>
<keyword evidence="2" id="KW-1185">Reference proteome</keyword>
<evidence type="ECO:0000313" key="2">
    <source>
        <dbReference type="Proteomes" id="UP000655016"/>
    </source>
</evidence>
<comment type="caution">
    <text evidence="1">The sequence shown here is derived from an EMBL/GenBank/DDBJ whole genome shotgun (WGS) entry which is preliminary data.</text>
</comment>
<proteinExistence type="predicted"/>
<protein>
    <submittedName>
        <fullName evidence="1">Uncharacterized protein</fullName>
    </submittedName>
</protein>
<reference evidence="2" key="1">
    <citation type="journal article" date="2019" name="Int. J. Syst. Evol. Microbiol.">
        <title>The Global Catalogue of Microorganisms (GCM) 10K type strain sequencing project: providing services to taxonomists for standard genome sequencing and annotation.</title>
        <authorList>
            <consortium name="The Broad Institute Genomics Platform"/>
            <consortium name="The Broad Institute Genome Sequencing Center for Infectious Disease"/>
            <person name="Wu L."/>
            <person name="Ma J."/>
        </authorList>
    </citation>
    <scope>NUCLEOTIDE SEQUENCE [LARGE SCALE GENOMIC DNA]</scope>
    <source>
        <strain evidence="2">CGMCC 1.16060</strain>
    </source>
</reference>
<evidence type="ECO:0000313" key="1">
    <source>
        <dbReference type="EMBL" id="GGF04157.1"/>
    </source>
</evidence>
<organism evidence="1 2">
    <name type="scientific">Flavobacterium limi</name>
    <dbReference type="NCBI Taxonomy" id="2045105"/>
    <lineage>
        <taxon>Bacteria</taxon>
        <taxon>Pseudomonadati</taxon>
        <taxon>Bacteroidota</taxon>
        <taxon>Flavobacteriia</taxon>
        <taxon>Flavobacteriales</taxon>
        <taxon>Flavobacteriaceae</taxon>
        <taxon>Flavobacterium</taxon>
    </lineage>
</organism>
<sequence>MDKNPLIALFELSGFINRIMGKCGALIKKFNCDDIKYIIVNKESEMIALFDALDSMDDVFSIT</sequence>
<dbReference type="RefSeq" id="WP_163393536.1">
    <property type="nucleotide sequence ID" value="NZ_BMKP01000002.1"/>
</dbReference>
<accession>A0ABQ1TXN9</accession>
<dbReference type="Proteomes" id="UP000655016">
    <property type="component" value="Unassembled WGS sequence"/>
</dbReference>
<gene>
    <name evidence="1" type="ORF">GCM10011518_11700</name>
</gene>